<name>A0AAW9HBY9_9ACTO</name>
<evidence type="ECO:0000256" key="1">
    <source>
        <dbReference type="SAM" id="SignalP"/>
    </source>
</evidence>
<comment type="caution">
    <text evidence="2">The sequence shown here is derived from an EMBL/GenBank/DDBJ whole genome shotgun (WGS) entry which is preliminary data.</text>
</comment>
<feature type="signal peptide" evidence="1">
    <location>
        <begin position="1"/>
        <end position="21"/>
    </location>
</feature>
<keyword evidence="1" id="KW-0732">Signal</keyword>
<reference evidence="2" key="1">
    <citation type="submission" date="2023-10" db="EMBL/GenBank/DDBJ databases">
        <title>Whole Genome based description of the genera Actinobaculum and Actinotignum reveals a complex phylogenetic relationship within the species included in the genus Actinotignum.</title>
        <authorList>
            <person name="Jensen C.S."/>
            <person name="Dargis R."/>
            <person name="Kemp M."/>
            <person name="Christensen J.J."/>
        </authorList>
    </citation>
    <scope>NUCLEOTIDE SEQUENCE</scope>
    <source>
        <strain evidence="2">SLA_B245</strain>
    </source>
</reference>
<gene>
    <name evidence="2" type="ORF">R6G74_04245</name>
</gene>
<dbReference type="EMBL" id="JAWNFV010000007">
    <property type="protein sequence ID" value="MDY5140523.1"/>
    <property type="molecule type" value="Genomic_DNA"/>
</dbReference>
<protein>
    <recommendedName>
        <fullName evidence="4">Lipoprotein</fullName>
    </recommendedName>
</protein>
<evidence type="ECO:0000313" key="2">
    <source>
        <dbReference type="EMBL" id="MDY5140523.1"/>
    </source>
</evidence>
<accession>A0AAW9HBY9</accession>
<dbReference type="RefSeq" id="WP_320753065.1">
    <property type="nucleotide sequence ID" value="NZ_JAWNFV010000007.1"/>
</dbReference>
<sequence>MRGKNMMAVAAGVVAALCGVAGLGGCSGDTTTPPPATPLPGGPGDTAQFPSEAIAHGLGEVKVRGGVIISGGVATMCDVFMESHPPQCGGARVTIAGLESYSPQELGLQTVDPAVVTRPGETPKPASPDPAWGELALTIDITEVAADGQSATAQLVEIHGKDGKETISHR</sequence>
<evidence type="ECO:0000313" key="3">
    <source>
        <dbReference type="Proteomes" id="UP001288320"/>
    </source>
</evidence>
<dbReference type="AlphaFoldDB" id="A0AAW9HBY9"/>
<dbReference type="Proteomes" id="UP001288320">
    <property type="component" value="Unassembled WGS sequence"/>
</dbReference>
<evidence type="ECO:0008006" key="4">
    <source>
        <dbReference type="Google" id="ProtNLM"/>
    </source>
</evidence>
<organism evidence="2 3">
    <name type="scientific">Actinotignum timonense</name>
    <dbReference type="NCBI Taxonomy" id="1870995"/>
    <lineage>
        <taxon>Bacteria</taxon>
        <taxon>Bacillati</taxon>
        <taxon>Actinomycetota</taxon>
        <taxon>Actinomycetes</taxon>
        <taxon>Actinomycetales</taxon>
        <taxon>Actinomycetaceae</taxon>
        <taxon>Actinotignum</taxon>
    </lineage>
</organism>
<feature type="chain" id="PRO_5043544302" description="Lipoprotein" evidence="1">
    <location>
        <begin position="22"/>
        <end position="170"/>
    </location>
</feature>
<proteinExistence type="predicted"/>
<dbReference type="PROSITE" id="PS51257">
    <property type="entry name" value="PROKAR_LIPOPROTEIN"/>
    <property type="match status" value="1"/>
</dbReference>